<evidence type="ECO:0000313" key="10">
    <source>
        <dbReference type="EMBL" id="OGZ73069.1"/>
    </source>
</evidence>
<feature type="binding site" evidence="8">
    <location>
        <position position="219"/>
    </location>
    <ligand>
        <name>substrate</name>
    </ligand>
</feature>
<gene>
    <name evidence="8" type="primary">tsaD</name>
    <name evidence="10" type="ORF">A2908_01970</name>
</gene>
<dbReference type="STRING" id="1802214.A2908_01970"/>
<dbReference type="GO" id="GO:0002949">
    <property type="term" value="P:tRNA threonylcarbamoyladenosine modification"/>
    <property type="evidence" value="ECO:0007669"/>
    <property type="project" value="UniProtKB-UniRule"/>
</dbReference>
<feature type="binding site" evidence="8">
    <location>
        <begin position="186"/>
        <end position="190"/>
    </location>
    <ligand>
        <name>substrate</name>
    </ligand>
</feature>
<dbReference type="InterPro" id="IPR043129">
    <property type="entry name" value="ATPase_NBD"/>
</dbReference>
<feature type="binding site" evidence="8">
    <location>
        <position position="167"/>
    </location>
    <ligand>
        <name>Fe cation</name>
        <dbReference type="ChEBI" id="CHEBI:24875"/>
    </ligand>
</feature>
<evidence type="ECO:0000256" key="5">
    <source>
        <dbReference type="ARBA" id="ARBA00023004"/>
    </source>
</evidence>
<reference evidence="10 11" key="1">
    <citation type="journal article" date="2016" name="Nat. Commun.">
        <title>Thousands of microbial genomes shed light on interconnected biogeochemical processes in an aquifer system.</title>
        <authorList>
            <person name="Anantharaman K."/>
            <person name="Brown C.T."/>
            <person name="Hug L.A."/>
            <person name="Sharon I."/>
            <person name="Castelle C.J."/>
            <person name="Probst A.J."/>
            <person name="Thomas B.C."/>
            <person name="Singh A."/>
            <person name="Wilkins M.J."/>
            <person name="Karaoz U."/>
            <person name="Brodie E.L."/>
            <person name="Williams K.H."/>
            <person name="Hubbard S.S."/>
            <person name="Banfield J.F."/>
        </authorList>
    </citation>
    <scope>NUCLEOTIDE SEQUENCE [LARGE SCALE GENOMIC DNA]</scope>
</reference>
<evidence type="ECO:0000313" key="11">
    <source>
        <dbReference type="Proteomes" id="UP000176774"/>
    </source>
</evidence>
<dbReference type="PANTHER" id="PTHR11735:SF6">
    <property type="entry name" value="TRNA N6-ADENOSINE THREONYLCARBAMOYLTRANSFERASE, MITOCHONDRIAL"/>
    <property type="match status" value="1"/>
</dbReference>
<keyword evidence="1 8" id="KW-0963">Cytoplasm</keyword>
<evidence type="ECO:0000256" key="6">
    <source>
        <dbReference type="ARBA" id="ARBA00023315"/>
    </source>
</evidence>
<dbReference type="GO" id="GO:0005506">
    <property type="term" value="F:iron ion binding"/>
    <property type="evidence" value="ECO:0007669"/>
    <property type="project" value="UniProtKB-UniRule"/>
</dbReference>
<keyword evidence="6 8" id="KW-0012">Acyltransferase</keyword>
<dbReference type="EC" id="2.3.1.234" evidence="8"/>
<keyword evidence="5 8" id="KW-0408">Iron</keyword>
<comment type="catalytic activity">
    <reaction evidence="7 8">
        <text>L-threonylcarbamoyladenylate + adenosine(37) in tRNA = N(6)-L-threonylcarbamoyladenosine(37) in tRNA + AMP + H(+)</text>
        <dbReference type="Rhea" id="RHEA:37059"/>
        <dbReference type="Rhea" id="RHEA-COMP:10162"/>
        <dbReference type="Rhea" id="RHEA-COMP:10163"/>
        <dbReference type="ChEBI" id="CHEBI:15378"/>
        <dbReference type="ChEBI" id="CHEBI:73682"/>
        <dbReference type="ChEBI" id="CHEBI:74411"/>
        <dbReference type="ChEBI" id="CHEBI:74418"/>
        <dbReference type="ChEBI" id="CHEBI:456215"/>
        <dbReference type="EC" id="2.3.1.234"/>
    </reaction>
</comment>
<dbReference type="InterPro" id="IPR000905">
    <property type="entry name" value="Gcp-like_dom"/>
</dbReference>
<proteinExistence type="inferred from homology"/>
<dbReference type="GO" id="GO:0061711">
    <property type="term" value="F:tRNA N(6)-L-threonylcarbamoyladenine synthase activity"/>
    <property type="evidence" value="ECO:0007669"/>
    <property type="project" value="UniProtKB-EC"/>
</dbReference>
<comment type="caution">
    <text evidence="8">Lacks conserved residue(s) required for the propagation of feature annotation.</text>
</comment>
<dbReference type="Pfam" id="PF00814">
    <property type="entry name" value="TsaD"/>
    <property type="match status" value="2"/>
</dbReference>
<feature type="domain" description="Gcp-like" evidence="9">
    <location>
        <begin position="26"/>
        <end position="71"/>
    </location>
</feature>
<feature type="domain" description="Gcp-like" evidence="9">
    <location>
        <begin position="120"/>
        <end position="373"/>
    </location>
</feature>
<dbReference type="Gene3D" id="3.30.420.40">
    <property type="match status" value="3"/>
</dbReference>
<dbReference type="InterPro" id="IPR022450">
    <property type="entry name" value="TsaD"/>
</dbReference>
<evidence type="ECO:0000256" key="1">
    <source>
        <dbReference type="ARBA" id="ARBA00022490"/>
    </source>
</evidence>
<comment type="function">
    <text evidence="8">Required for the formation of a threonylcarbamoyl group on adenosine at position 37 (t(6)A37) in tRNAs that read codons beginning with adenine. Is involved in the transfer of the threonylcarbamoyl moiety of threonylcarbamoyl-AMP (TC-AMP) to the N6 group of A37, together with TsaE and TsaB. TsaD likely plays a direct catalytic role in this reaction.</text>
</comment>
<comment type="caution">
    <text evidence="10">The sequence shown here is derived from an EMBL/GenBank/DDBJ whole genome shotgun (WGS) entry which is preliminary data.</text>
</comment>
<dbReference type="CDD" id="cd24133">
    <property type="entry name" value="ASKHA_NBD_TsaD_bac"/>
    <property type="match status" value="1"/>
</dbReference>
<dbReference type="Proteomes" id="UP000176774">
    <property type="component" value="Unassembled WGS sequence"/>
</dbReference>
<feature type="binding site" evidence="8">
    <location>
        <position position="367"/>
    </location>
    <ligand>
        <name>Fe cation</name>
        <dbReference type="ChEBI" id="CHEBI:24875"/>
    </ligand>
</feature>
<protein>
    <recommendedName>
        <fullName evidence="8">tRNA N6-adenosine threonylcarbamoyltransferase</fullName>
        <ecNumber evidence="8">2.3.1.234</ecNumber>
    </recommendedName>
    <alternativeName>
        <fullName evidence="8">N6-L-threonylcarbamoyladenine synthase</fullName>
        <shortName evidence="8">t(6)A synthase</shortName>
    </alternativeName>
    <alternativeName>
        <fullName evidence="8">t(6)A37 threonylcarbamoyladenosine biosynthesis protein TsaD</fullName>
    </alternativeName>
    <alternativeName>
        <fullName evidence="8">tRNA threonylcarbamoyladenosine biosynthesis protein TsaD</fullName>
    </alternativeName>
</protein>
<comment type="cofactor">
    <cofactor evidence="8">
        <name>Fe(2+)</name>
        <dbReference type="ChEBI" id="CHEBI:29033"/>
    </cofactor>
    <text evidence="8">Binds 1 Fe(2+) ion per subunit.</text>
</comment>
<dbReference type="AlphaFoldDB" id="A0A1G2IE81"/>
<dbReference type="HAMAP" id="MF_01445">
    <property type="entry name" value="TsaD"/>
    <property type="match status" value="1"/>
</dbReference>
<name>A0A1G2IE81_9BACT</name>
<dbReference type="FunFam" id="3.30.420.40:FF:000040">
    <property type="entry name" value="tRNA N6-adenosine threonylcarbamoyltransferase"/>
    <property type="match status" value="1"/>
</dbReference>
<keyword evidence="2 8" id="KW-0808">Transferase</keyword>
<feature type="binding site" evidence="8">
    <location>
        <position position="232"/>
    </location>
    <ligand>
        <name>substrate</name>
    </ligand>
</feature>
<accession>A0A1G2IE81</accession>
<dbReference type="NCBIfam" id="TIGR00329">
    <property type="entry name" value="gcp_kae1"/>
    <property type="match status" value="1"/>
</dbReference>
<sequence>MKILAIETSCDDTGIAVLQASGSKFQVLSNIVSSQQIHANYGGVFPMMAKREHQCNLIPVLTQALKESKLLKNKSLTNFTPLKFVRQFKTVEKILEKENTLFESVKEFLETYEKPFDYAQGKPAIDAIAVTNGPGLEPCLWVGVNFAKVLSYFWDIPVIPVNHIEAHILVNFLENPKMAFPAISLIVSGGHTQLILVKKVGSYEIIGETRDDAAGECFDKAARILGLGYPGGPEIARIAAQFQPSTQRLSALANPIILPRPMINSKDYDFSFSGLKTAILYKVRDTKPKIVKSEKFIQEMCFAVQDAICDVLIKKTLQAAKDYKAKTIILGGGVSANQELRKQLVKKVRQEIPTTKYLIPNSALSTDNALMIAIAGYLNKAKKIAWQKLSVDANLRI</sequence>
<dbReference type="InterPro" id="IPR017861">
    <property type="entry name" value="KAE1/TsaD"/>
</dbReference>
<dbReference type="PANTHER" id="PTHR11735">
    <property type="entry name" value="TRNA N6-ADENOSINE THREONYLCARBAMOYLTRANSFERASE"/>
    <property type="match status" value="1"/>
</dbReference>
<dbReference type="SUPFAM" id="SSF53067">
    <property type="entry name" value="Actin-like ATPase domain"/>
    <property type="match status" value="2"/>
</dbReference>
<evidence type="ECO:0000256" key="7">
    <source>
        <dbReference type="ARBA" id="ARBA00048117"/>
    </source>
</evidence>
<organism evidence="10 11">
    <name type="scientific">Candidatus Staskawiczbacteria bacterium RIFCSPLOWO2_01_FULL_38_12b</name>
    <dbReference type="NCBI Taxonomy" id="1802214"/>
    <lineage>
        <taxon>Bacteria</taxon>
        <taxon>Candidatus Staskawicziibacteriota</taxon>
    </lineage>
</organism>
<evidence type="ECO:0000256" key="3">
    <source>
        <dbReference type="ARBA" id="ARBA00022694"/>
    </source>
</evidence>
<feature type="binding site" evidence="8">
    <location>
        <position position="163"/>
    </location>
    <ligand>
        <name>Fe cation</name>
        <dbReference type="ChEBI" id="CHEBI:24875"/>
    </ligand>
</feature>
<dbReference type="GO" id="GO:0005737">
    <property type="term" value="C:cytoplasm"/>
    <property type="evidence" value="ECO:0007669"/>
    <property type="project" value="UniProtKB-SubCell"/>
</dbReference>
<comment type="subcellular location">
    <subcellularLocation>
        <location evidence="8">Cytoplasm</location>
    </subcellularLocation>
</comment>
<evidence type="ECO:0000256" key="2">
    <source>
        <dbReference type="ARBA" id="ARBA00022679"/>
    </source>
</evidence>
<dbReference type="EMBL" id="MHPA01000016">
    <property type="protein sequence ID" value="OGZ73069.1"/>
    <property type="molecule type" value="Genomic_DNA"/>
</dbReference>
<keyword evidence="4 8" id="KW-0479">Metal-binding</keyword>
<feature type="binding site" evidence="8">
    <location>
        <position position="337"/>
    </location>
    <ligand>
        <name>substrate</name>
    </ligand>
</feature>
<comment type="similarity">
    <text evidence="8">Belongs to the KAE1 / TsaD family.</text>
</comment>
<evidence type="ECO:0000259" key="9">
    <source>
        <dbReference type="Pfam" id="PF00814"/>
    </source>
</evidence>
<evidence type="ECO:0000256" key="8">
    <source>
        <dbReference type="HAMAP-Rule" id="MF_01445"/>
    </source>
</evidence>
<evidence type="ECO:0000256" key="4">
    <source>
        <dbReference type="ARBA" id="ARBA00022723"/>
    </source>
</evidence>
<keyword evidence="3 8" id="KW-0819">tRNA processing</keyword>